<evidence type="ECO:0000313" key="3">
    <source>
        <dbReference type="EMBL" id="AUD78543.1"/>
    </source>
</evidence>
<dbReference type="InterPro" id="IPR013317">
    <property type="entry name" value="DnaA_dom"/>
</dbReference>
<dbReference type="Gene3D" id="3.40.50.300">
    <property type="entry name" value="P-loop containing nucleotide triphosphate hydrolases"/>
    <property type="match status" value="1"/>
</dbReference>
<dbReference type="InterPro" id="IPR017788">
    <property type="entry name" value="Hda"/>
</dbReference>
<dbReference type="RefSeq" id="WP_106646409.1">
    <property type="nucleotide sequence ID" value="NZ_BMGO01000002.1"/>
</dbReference>
<dbReference type="Pfam" id="PF00308">
    <property type="entry name" value="Bac_DnaA"/>
    <property type="match status" value="1"/>
</dbReference>
<dbReference type="AlphaFoldDB" id="A0A2K9AQ46"/>
<proteinExistence type="predicted"/>
<accession>A0A2K9AQ46</accession>
<dbReference type="InterPro" id="IPR027417">
    <property type="entry name" value="P-loop_NTPase"/>
</dbReference>
<evidence type="ECO:0000259" key="2">
    <source>
        <dbReference type="Pfam" id="PF22688"/>
    </source>
</evidence>
<dbReference type="KEGG" id="kpd:CW740_04450"/>
<feature type="domain" description="Hda lid" evidence="2">
    <location>
        <begin position="163"/>
        <end position="227"/>
    </location>
</feature>
<protein>
    <submittedName>
        <fullName evidence="3">DnaA regulatory inactivator Hda</fullName>
    </submittedName>
</protein>
<dbReference type="OrthoDB" id="9784878at2"/>
<keyword evidence="4" id="KW-1185">Reference proteome</keyword>
<name>A0A2K9AQ46_9GAMM</name>
<dbReference type="GO" id="GO:0032297">
    <property type="term" value="P:negative regulation of DNA-templated DNA replication initiation"/>
    <property type="evidence" value="ECO:0007669"/>
    <property type="project" value="InterPro"/>
</dbReference>
<sequence length="229" mass="26061">MQQLPLDIELHSDATFANFVEGENQLLLQKLDSICQGDNDFIYIYSEKGHGRSHLLQALTHAFSEQNPDKLIAYLPLDNSMLHPQMLDGLVAFDCVSLDGVDEVIGELEWQTAIFNLYNQLKEQGKSLLITGLLAPSQMKIELQDLKSRLSAMFIYNIKPLNDEEKRILLQKKAQERGLELGTDVAQYLLARQQRDLPTLLEILDKLDQASLQAKRKLTIPFIKEVLDL</sequence>
<dbReference type="Proteomes" id="UP000232693">
    <property type="component" value="Chromosome"/>
</dbReference>
<organism evidence="3 4">
    <name type="scientific">Kangiella profundi</name>
    <dbReference type="NCBI Taxonomy" id="1561924"/>
    <lineage>
        <taxon>Bacteria</taxon>
        <taxon>Pseudomonadati</taxon>
        <taxon>Pseudomonadota</taxon>
        <taxon>Gammaproteobacteria</taxon>
        <taxon>Kangiellales</taxon>
        <taxon>Kangiellaceae</taxon>
        <taxon>Kangiella</taxon>
    </lineage>
</organism>
<dbReference type="SUPFAM" id="SSF52540">
    <property type="entry name" value="P-loop containing nucleoside triphosphate hydrolases"/>
    <property type="match status" value="1"/>
</dbReference>
<evidence type="ECO:0000259" key="1">
    <source>
        <dbReference type="Pfam" id="PF00308"/>
    </source>
</evidence>
<dbReference type="PANTHER" id="PTHR30050:SF5">
    <property type="entry name" value="DNAA REGULATORY INACTIVATOR HDA"/>
    <property type="match status" value="1"/>
</dbReference>
<dbReference type="Gene3D" id="1.10.8.60">
    <property type="match status" value="1"/>
</dbReference>
<feature type="domain" description="Chromosomal replication initiator protein DnaA ATPAse" evidence="1">
    <location>
        <begin position="11"/>
        <end position="152"/>
    </location>
</feature>
<dbReference type="PANTHER" id="PTHR30050">
    <property type="entry name" value="CHROMOSOMAL REPLICATION INITIATOR PROTEIN DNAA"/>
    <property type="match status" value="1"/>
</dbReference>
<gene>
    <name evidence="3" type="primary">hda</name>
    <name evidence="3" type="ORF">CW740_04450</name>
</gene>
<dbReference type="Pfam" id="PF22688">
    <property type="entry name" value="Hda_lid"/>
    <property type="match status" value="1"/>
</dbReference>
<dbReference type="InterPro" id="IPR055199">
    <property type="entry name" value="Hda_lid"/>
</dbReference>
<evidence type="ECO:0000313" key="4">
    <source>
        <dbReference type="Proteomes" id="UP000232693"/>
    </source>
</evidence>
<reference evidence="3 4" key="1">
    <citation type="submission" date="2017-12" db="EMBL/GenBank/DDBJ databases">
        <title>Kangiella profundi FT102 completed genome.</title>
        <authorList>
            <person name="Xu J."/>
            <person name="Wang J."/>
            <person name="Lu Y."/>
        </authorList>
    </citation>
    <scope>NUCLEOTIDE SEQUENCE [LARGE SCALE GENOMIC DNA]</scope>
    <source>
        <strain evidence="3 4">FT102</strain>
    </source>
</reference>
<dbReference type="EMBL" id="CP025120">
    <property type="protein sequence ID" value="AUD78543.1"/>
    <property type="molecule type" value="Genomic_DNA"/>
</dbReference>
<dbReference type="GO" id="GO:0006270">
    <property type="term" value="P:DNA replication initiation"/>
    <property type="evidence" value="ECO:0007669"/>
    <property type="project" value="TreeGrafter"/>
</dbReference>
<dbReference type="NCBIfam" id="TIGR03420">
    <property type="entry name" value="DnaA_homol_Hda"/>
    <property type="match status" value="1"/>
</dbReference>